<reference evidence="3" key="1">
    <citation type="submission" date="2021-03" db="EMBL/GenBank/DDBJ databases">
        <authorList>
            <person name="Sun Q."/>
        </authorList>
    </citation>
    <scope>NUCLEOTIDE SEQUENCE</scope>
    <source>
        <strain evidence="3">CCM 8862</strain>
    </source>
</reference>
<dbReference type="InterPro" id="IPR001206">
    <property type="entry name" value="Diacylglycerol_kinase_cat_dom"/>
</dbReference>
<dbReference type="InterPro" id="IPR016064">
    <property type="entry name" value="NAD/diacylglycerol_kinase_sf"/>
</dbReference>
<dbReference type="InterPro" id="IPR017438">
    <property type="entry name" value="ATP-NAD_kinase_N"/>
</dbReference>
<evidence type="ECO:0000313" key="4">
    <source>
        <dbReference type="Proteomes" id="UP000664332"/>
    </source>
</evidence>
<name>A0A939DZD7_9CORY</name>
<organism evidence="3 4">
    <name type="scientific">Corynebacterium mendelii</name>
    <dbReference type="NCBI Taxonomy" id="2765362"/>
    <lineage>
        <taxon>Bacteria</taxon>
        <taxon>Bacillati</taxon>
        <taxon>Actinomycetota</taxon>
        <taxon>Actinomycetes</taxon>
        <taxon>Mycobacteriales</taxon>
        <taxon>Corynebacteriaceae</taxon>
        <taxon>Corynebacterium</taxon>
    </lineage>
</organism>
<dbReference type="AlphaFoldDB" id="A0A939DZD7"/>
<gene>
    <name evidence="3" type="ORF">JZY06_03180</name>
</gene>
<keyword evidence="3" id="KW-0418">Kinase</keyword>
<dbReference type="SUPFAM" id="SSF111331">
    <property type="entry name" value="NAD kinase/diacylglycerol kinase-like"/>
    <property type="match status" value="1"/>
</dbReference>
<proteinExistence type="predicted"/>
<evidence type="ECO:0000259" key="2">
    <source>
        <dbReference type="Pfam" id="PF00781"/>
    </source>
</evidence>
<feature type="compositionally biased region" description="Basic and acidic residues" evidence="1">
    <location>
        <begin position="29"/>
        <end position="39"/>
    </location>
</feature>
<dbReference type="EMBL" id="JAFLEQ010000005">
    <property type="protein sequence ID" value="MBN9643635.1"/>
    <property type="molecule type" value="Genomic_DNA"/>
</dbReference>
<feature type="domain" description="DAGKc" evidence="2">
    <location>
        <begin position="17"/>
        <end position="134"/>
    </location>
</feature>
<evidence type="ECO:0000256" key="1">
    <source>
        <dbReference type="SAM" id="MobiDB-lite"/>
    </source>
</evidence>
<accession>A0A939DZD7</accession>
<evidence type="ECO:0000313" key="3">
    <source>
        <dbReference type="EMBL" id="MBN9643635.1"/>
    </source>
</evidence>
<dbReference type="GO" id="GO:0016301">
    <property type="term" value="F:kinase activity"/>
    <property type="evidence" value="ECO:0007669"/>
    <property type="project" value="UniProtKB-KW"/>
</dbReference>
<keyword evidence="4" id="KW-1185">Reference proteome</keyword>
<comment type="caution">
    <text evidence="3">The sequence shown here is derived from an EMBL/GenBank/DDBJ whole genome shotgun (WGS) entry which is preliminary data.</text>
</comment>
<keyword evidence="3" id="KW-0808">Transferase</keyword>
<dbReference type="Gene3D" id="3.40.50.10330">
    <property type="entry name" value="Probable inorganic polyphosphate/atp-NAD kinase, domain 1"/>
    <property type="match status" value="1"/>
</dbReference>
<sequence length="160" mass="16593">MPDHPIGDKPVSTVAALTTPRSGRGSARHAADNRHRTTGRTRDAEAIAFTAISPQDNRRAVGQAIWDAALDAIVAVSGDGVTTSVIQHTAGSGIPVRVIPAGSGNDTAPPFSRIPIDPVAAAEVIADGFFRHLRSGRDKFTPAARGAHPADTRPALPNCP</sequence>
<feature type="region of interest" description="Disordered" evidence="1">
    <location>
        <begin position="140"/>
        <end position="160"/>
    </location>
</feature>
<protein>
    <submittedName>
        <fullName evidence="3">NAD(+)/NADH kinase</fullName>
    </submittedName>
</protein>
<dbReference type="RefSeq" id="WP_207118377.1">
    <property type="nucleotide sequence ID" value="NZ_JAFLEQ010000005.1"/>
</dbReference>
<dbReference type="Pfam" id="PF00781">
    <property type="entry name" value="DAGK_cat"/>
    <property type="match status" value="1"/>
</dbReference>
<dbReference type="Proteomes" id="UP000664332">
    <property type="component" value="Unassembled WGS sequence"/>
</dbReference>
<feature type="region of interest" description="Disordered" evidence="1">
    <location>
        <begin position="19"/>
        <end position="39"/>
    </location>
</feature>